<organism evidence="5 6">
    <name type="scientific">Paenibacillus oralis</name>
    <dbReference type="NCBI Taxonomy" id="2490856"/>
    <lineage>
        <taxon>Bacteria</taxon>
        <taxon>Bacillati</taxon>
        <taxon>Bacillota</taxon>
        <taxon>Bacilli</taxon>
        <taxon>Bacillales</taxon>
        <taxon>Paenibacillaceae</taxon>
        <taxon>Paenibacillus</taxon>
    </lineage>
</organism>
<comment type="caution">
    <text evidence="5">The sequence shown here is derived from an EMBL/GenBank/DDBJ whole genome shotgun (WGS) entry which is preliminary data.</text>
</comment>
<dbReference type="GO" id="GO:0005829">
    <property type="term" value="C:cytosol"/>
    <property type="evidence" value="ECO:0007669"/>
    <property type="project" value="TreeGrafter"/>
</dbReference>
<keyword evidence="3 5" id="KW-0269">Exonuclease</keyword>
<gene>
    <name evidence="5" type="ORF">EHV15_35090</name>
</gene>
<dbReference type="EMBL" id="RRCN01000002">
    <property type="protein sequence ID" value="RRJ54817.1"/>
    <property type="molecule type" value="Genomic_DNA"/>
</dbReference>
<dbReference type="InterPro" id="IPR012337">
    <property type="entry name" value="RNaseH-like_sf"/>
</dbReference>
<dbReference type="SUPFAM" id="SSF53098">
    <property type="entry name" value="Ribonuclease H-like"/>
    <property type="match status" value="1"/>
</dbReference>
<name>A0A3P3T9Y2_9BACL</name>
<dbReference type="Pfam" id="PF00929">
    <property type="entry name" value="RNase_T"/>
    <property type="match status" value="1"/>
</dbReference>
<dbReference type="CDD" id="cd06127">
    <property type="entry name" value="DEDDh"/>
    <property type="match status" value="1"/>
</dbReference>
<keyword evidence="1" id="KW-0540">Nuclease</keyword>
<dbReference type="PANTHER" id="PTHR30231:SF41">
    <property type="entry name" value="DNA POLYMERASE III SUBUNIT EPSILON"/>
    <property type="match status" value="1"/>
</dbReference>
<proteinExistence type="predicted"/>
<dbReference type="InterPro" id="IPR036397">
    <property type="entry name" value="RNaseH_sf"/>
</dbReference>
<accession>A0A3P3T9Y2</accession>
<dbReference type="OrthoDB" id="9803913at2"/>
<keyword evidence="6" id="KW-1185">Reference proteome</keyword>
<evidence type="ECO:0000259" key="4">
    <source>
        <dbReference type="SMART" id="SM00479"/>
    </source>
</evidence>
<dbReference type="FunFam" id="3.30.420.10:FF:000045">
    <property type="entry name" value="3'-5' exonuclease DinG"/>
    <property type="match status" value="1"/>
</dbReference>
<reference evidence="5 6" key="1">
    <citation type="submission" date="2018-11" db="EMBL/GenBank/DDBJ databases">
        <title>Genome sequencing of Paenibacillus sp. KCOM 3021 (= ChDC PVNT-B20).</title>
        <authorList>
            <person name="Kook J.-K."/>
            <person name="Park S.-N."/>
            <person name="Lim Y.K."/>
        </authorList>
    </citation>
    <scope>NUCLEOTIDE SEQUENCE [LARGE SCALE GENOMIC DNA]</scope>
    <source>
        <strain evidence="5 6">KCOM 3021</strain>
    </source>
</reference>
<evidence type="ECO:0000313" key="5">
    <source>
        <dbReference type="EMBL" id="RRJ54817.1"/>
    </source>
</evidence>
<dbReference type="SMART" id="SM00479">
    <property type="entry name" value="EXOIII"/>
    <property type="match status" value="1"/>
</dbReference>
<evidence type="ECO:0000256" key="2">
    <source>
        <dbReference type="ARBA" id="ARBA00022801"/>
    </source>
</evidence>
<dbReference type="PANTHER" id="PTHR30231">
    <property type="entry name" value="DNA POLYMERASE III SUBUNIT EPSILON"/>
    <property type="match status" value="1"/>
</dbReference>
<dbReference type="GO" id="GO:0008408">
    <property type="term" value="F:3'-5' exonuclease activity"/>
    <property type="evidence" value="ECO:0007669"/>
    <property type="project" value="TreeGrafter"/>
</dbReference>
<dbReference type="Gene3D" id="3.30.420.10">
    <property type="entry name" value="Ribonuclease H-like superfamily/Ribonuclease H"/>
    <property type="match status" value="1"/>
</dbReference>
<keyword evidence="2" id="KW-0378">Hydrolase</keyword>
<dbReference type="Proteomes" id="UP000267017">
    <property type="component" value="Unassembled WGS sequence"/>
</dbReference>
<protein>
    <submittedName>
        <fullName evidence="5">3'-5' exonuclease</fullName>
    </submittedName>
</protein>
<sequence length="339" mass="39263">MNPVMTMNDKITLAMDLFQEDRLVSMAFYCNVHGIKEGYMFIQMGSELPENAIWKGLLAVLTRLASQYCNRTILMAFSPIYLQLGDGRTKDHVLRILHSFKASQHISFFEYQGNLDKVNKLGLEDNHPINVLRGYTISEYETRLIGFKSNKKKKFEVSPIYYEGVFMPATGACLDLEATSTVIQYARVIEYGVVKFTDGQITDKLQSFVNPNMKIPKAVRELTGITQRDVDRAPRSYDAIKALVYYLKDCRYLIGHNILYDFSLIDTFCQRFRLPRLNVELICTKRLAKKSNLIVKDYRMETLLKLYDIHNERPHRALPDATANFYLMKKMFTESFLVS</sequence>
<evidence type="ECO:0000313" key="6">
    <source>
        <dbReference type="Proteomes" id="UP000267017"/>
    </source>
</evidence>
<dbReference type="GO" id="GO:0003676">
    <property type="term" value="F:nucleic acid binding"/>
    <property type="evidence" value="ECO:0007669"/>
    <property type="project" value="InterPro"/>
</dbReference>
<dbReference type="AlphaFoldDB" id="A0A3P3T9Y2"/>
<feature type="domain" description="Exonuclease" evidence="4">
    <location>
        <begin position="170"/>
        <end position="337"/>
    </location>
</feature>
<dbReference type="InterPro" id="IPR013520">
    <property type="entry name" value="Ribonucl_H"/>
</dbReference>
<dbReference type="GO" id="GO:0045004">
    <property type="term" value="P:DNA replication proofreading"/>
    <property type="evidence" value="ECO:0007669"/>
    <property type="project" value="TreeGrafter"/>
</dbReference>
<evidence type="ECO:0000256" key="3">
    <source>
        <dbReference type="ARBA" id="ARBA00022839"/>
    </source>
</evidence>
<evidence type="ECO:0000256" key="1">
    <source>
        <dbReference type="ARBA" id="ARBA00022722"/>
    </source>
</evidence>